<evidence type="ECO:0000256" key="1">
    <source>
        <dbReference type="SAM" id="MobiDB-lite"/>
    </source>
</evidence>
<sequence>AGASSRRRPGRTPGEPADPVAQGDAGRAVPAHLDRRRRGRRDRLRAAGRPPGAADDPRPAPGGRERARRHTGGRQHHRDARRHLHRRAGVRRRAGGQRPPVGRRRPGRAHRCADLRRGRAARRGGHRDPGRAGGRGREVPRVPRPDLTRGLRRRLRIGRPRL</sequence>
<dbReference type="EMBL" id="CADCTI010000024">
    <property type="protein sequence ID" value="CAA9213774.1"/>
    <property type="molecule type" value="Genomic_DNA"/>
</dbReference>
<protein>
    <submittedName>
        <fullName evidence="2">Uncharacterized protein</fullName>
    </submittedName>
</protein>
<reference evidence="2" key="1">
    <citation type="submission" date="2020-02" db="EMBL/GenBank/DDBJ databases">
        <authorList>
            <person name="Meier V. D."/>
        </authorList>
    </citation>
    <scope>NUCLEOTIDE SEQUENCE</scope>
    <source>
        <strain evidence="2">AVDCRST_MAG57</strain>
    </source>
</reference>
<gene>
    <name evidence="2" type="ORF">AVDCRST_MAG57-220</name>
</gene>
<feature type="non-terminal residue" evidence="2">
    <location>
        <position position="1"/>
    </location>
</feature>
<organism evidence="2">
    <name type="scientific">uncultured Blastococcus sp</name>
    <dbReference type="NCBI Taxonomy" id="217144"/>
    <lineage>
        <taxon>Bacteria</taxon>
        <taxon>Bacillati</taxon>
        <taxon>Actinomycetota</taxon>
        <taxon>Actinomycetes</taxon>
        <taxon>Geodermatophilales</taxon>
        <taxon>Geodermatophilaceae</taxon>
        <taxon>Blastococcus</taxon>
        <taxon>environmental samples</taxon>
    </lineage>
</organism>
<feature type="compositionally biased region" description="Basic residues" evidence="1">
    <location>
        <begin position="66"/>
        <end position="110"/>
    </location>
</feature>
<proteinExistence type="predicted"/>
<feature type="compositionally biased region" description="Basic residues" evidence="1">
    <location>
        <begin position="1"/>
        <end position="10"/>
    </location>
</feature>
<accession>A0A6J4H4L2</accession>
<dbReference type="AlphaFoldDB" id="A0A6J4H4L2"/>
<name>A0A6J4H4L2_9ACTN</name>
<feature type="compositionally biased region" description="Basic residues" evidence="1">
    <location>
        <begin position="34"/>
        <end position="43"/>
    </location>
</feature>
<feature type="non-terminal residue" evidence="2">
    <location>
        <position position="162"/>
    </location>
</feature>
<evidence type="ECO:0000313" key="2">
    <source>
        <dbReference type="EMBL" id="CAA9213774.1"/>
    </source>
</evidence>
<feature type="region of interest" description="Disordered" evidence="1">
    <location>
        <begin position="1"/>
        <end position="162"/>
    </location>
</feature>
<feature type="compositionally biased region" description="Basic residues" evidence="1">
    <location>
        <begin position="150"/>
        <end position="162"/>
    </location>
</feature>
<feature type="compositionally biased region" description="Basic and acidic residues" evidence="1">
    <location>
        <begin position="126"/>
        <end position="149"/>
    </location>
</feature>